<reference evidence="3 4" key="1">
    <citation type="submission" date="2024-01" db="EMBL/GenBank/DDBJ databases">
        <title>Genome insights into Plantactinospora veratri sp. nov.</title>
        <authorList>
            <person name="Wang L."/>
        </authorList>
    </citation>
    <scope>NUCLEOTIDE SEQUENCE [LARGE SCALE GENOMIC DNA]</scope>
    <source>
        <strain evidence="3 4">NEAU-FHS4</strain>
    </source>
</reference>
<feature type="coiled-coil region" evidence="1">
    <location>
        <begin position="122"/>
        <end position="149"/>
    </location>
</feature>
<name>A0ABU7SGE9_9ACTN</name>
<dbReference type="Pfam" id="PF03551">
    <property type="entry name" value="PadR"/>
    <property type="match status" value="1"/>
</dbReference>
<dbReference type="InterPro" id="IPR036388">
    <property type="entry name" value="WH-like_DNA-bd_sf"/>
</dbReference>
<dbReference type="Proteomes" id="UP001339911">
    <property type="component" value="Unassembled WGS sequence"/>
</dbReference>
<organism evidence="3 4">
    <name type="scientific">Plantactinospora veratri</name>
    <dbReference type="NCBI Taxonomy" id="1436122"/>
    <lineage>
        <taxon>Bacteria</taxon>
        <taxon>Bacillati</taxon>
        <taxon>Actinomycetota</taxon>
        <taxon>Actinomycetes</taxon>
        <taxon>Micromonosporales</taxon>
        <taxon>Micromonosporaceae</taxon>
        <taxon>Plantactinospora</taxon>
    </lineage>
</organism>
<gene>
    <name evidence="3" type="ORF">V1634_17650</name>
</gene>
<evidence type="ECO:0000259" key="2">
    <source>
        <dbReference type="Pfam" id="PF03551"/>
    </source>
</evidence>
<keyword evidence="4" id="KW-1185">Reference proteome</keyword>
<evidence type="ECO:0000313" key="3">
    <source>
        <dbReference type="EMBL" id="MEE6308657.1"/>
    </source>
</evidence>
<dbReference type="SUPFAM" id="SSF46785">
    <property type="entry name" value="Winged helix' DNA-binding domain"/>
    <property type="match status" value="1"/>
</dbReference>
<proteinExistence type="predicted"/>
<dbReference type="InterPro" id="IPR005149">
    <property type="entry name" value="Tscrpt_reg_PadR_N"/>
</dbReference>
<evidence type="ECO:0000256" key="1">
    <source>
        <dbReference type="SAM" id="Coils"/>
    </source>
</evidence>
<evidence type="ECO:0000313" key="4">
    <source>
        <dbReference type="Proteomes" id="UP001339911"/>
    </source>
</evidence>
<dbReference type="PANTHER" id="PTHR43252:SF6">
    <property type="entry name" value="NEGATIVE TRANSCRIPTION REGULATOR PADR"/>
    <property type="match status" value="1"/>
</dbReference>
<sequence length="197" mass="22450">MPESRRSVLAMAVLSMLTEEPMHAYRMQQLIKTRRKDDVVNVSQRNSVYQTIQRLVRDGLVAVAATERAENRPERTTYRITDSGRTTLANWLRTMLASPTAEYPEFPAALSFLPNLSPADAVEALTLRVARLEERLAALDREIAEVATFLPRLFGIETEYRRQVVDAELRYVRDLVADLRAERITWPFVDGAPGRFG</sequence>
<protein>
    <submittedName>
        <fullName evidence="3">PadR family transcriptional regulator</fullName>
    </submittedName>
</protein>
<dbReference type="Gene3D" id="1.10.10.10">
    <property type="entry name" value="Winged helix-like DNA-binding domain superfamily/Winged helix DNA-binding domain"/>
    <property type="match status" value="1"/>
</dbReference>
<dbReference type="EMBL" id="JAZGQL010000012">
    <property type="protein sequence ID" value="MEE6308657.1"/>
    <property type="molecule type" value="Genomic_DNA"/>
</dbReference>
<accession>A0ABU7SGE9</accession>
<dbReference type="PANTHER" id="PTHR43252">
    <property type="entry name" value="TRANSCRIPTIONAL REGULATOR YQJI"/>
    <property type="match status" value="1"/>
</dbReference>
<keyword evidence="1" id="KW-0175">Coiled coil</keyword>
<dbReference type="RefSeq" id="WP_331208935.1">
    <property type="nucleotide sequence ID" value="NZ_JAZGQL010000012.1"/>
</dbReference>
<feature type="domain" description="Transcription regulator PadR N-terminal" evidence="2">
    <location>
        <begin position="13"/>
        <end position="89"/>
    </location>
</feature>
<dbReference type="InterPro" id="IPR036390">
    <property type="entry name" value="WH_DNA-bd_sf"/>
</dbReference>
<comment type="caution">
    <text evidence="3">The sequence shown here is derived from an EMBL/GenBank/DDBJ whole genome shotgun (WGS) entry which is preliminary data.</text>
</comment>